<dbReference type="EMBL" id="CH476604">
    <property type="protein sequence ID" value="EAU31740.1"/>
    <property type="molecule type" value="Genomic_DNA"/>
</dbReference>
<keyword evidence="1" id="KW-0223">Dioxygenase</keyword>
<name>Q0CFQ6_ASPTN</name>
<dbReference type="SUPFAM" id="SSF51182">
    <property type="entry name" value="RmlC-like cupins"/>
    <property type="match status" value="1"/>
</dbReference>
<evidence type="ECO:0000313" key="1">
    <source>
        <dbReference type="EMBL" id="EAU31740.1"/>
    </source>
</evidence>
<dbReference type="InterPro" id="IPR011051">
    <property type="entry name" value="RmlC_Cupin_sf"/>
</dbReference>
<dbReference type="AlphaFoldDB" id="Q0CFQ6"/>
<sequence length="284" mass="31963">MQRNVARKVMLLQAAHNVLGLRYLGTVYTGGSTSRTLSHSLNHVPPHTPTRAVTVGSQLYRFTITGPSCDNAFTLMNTNAGASGSLGALPHIHQAHYENFLNFKVIQYENETLIDDRSGQGLVLRPRQDLHLGREHTIRTASRQRLVYLRSPRQRDFQPRALRRLSGRALIHREQLRPKYLNSELGAYQIAQPLITPSQARDTNFKLSTVICAGRRTRPTWSDWDIRAARLEMGDVAFIPRREPYQHWTEASHAKVVYVSSGKEGAGQRLITGGKAELSHVSKV</sequence>
<dbReference type="GeneID" id="4322829"/>
<dbReference type="Gene3D" id="2.60.120.10">
    <property type="entry name" value="Jelly Rolls"/>
    <property type="match status" value="3"/>
</dbReference>
<evidence type="ECO:0000313" key="2">
    <source>
        <dbReference type="Proteomes" id="UP000007963"/>
    </source>
</evidence>
<keyword evidence="1" id="KW-0560">Oxidoreductase</keyword>
<dbReference type="STRING" id="341663.Q0CFQ6"/>
<dbReference type="OrthoDB" id="5370773at2759"/>
<dbReference type="Proteomes" id="UP000007963">
    <property type="component" value="Unassembled WGS sequence"/>
</dbReference>
<dbReference type="HOGENOM" id="CLU_060566_0_0_1"/>
<dbReference type="GO" id="GO:0051213">
    <property type="term" value="F:dioxygenase activity"/>
    <property type="evidence" value="ECO:0007669"/>
    <property type="project" value="UniProtKB-KW"/>
</dbReference>
<accession>Q0CFQ6</accession>
<proteinExistence type="predicted"/>
<organism evidence="1 2">
    <name type="scientific">Aspergillus terreus (strain NIH 2624 / FGSC A1156)</name>
    <dbReference type="NCBI Taxonomy" id="341663"/>
    <lineage>
        <taxon>Eukaryota</taxon>
        <taxon>Fungi</taxon>
        <taxon>Dikarya</taxon>
        <taxon>Ascomycota</taxon>
        <taxon>Pezizomycotina</taxon>
        <taxon>Eurotiomycetes</taxon>
        <taxon>Eurotiomycetidae</taxon>
        <taxon>Eurotiales</taxon>
        <taxon>Aspergillaceae</taxon>
        <taxon>Aspergillus</taxon>
        <taxon>Aspergillus subgen. Circumdati</taxon>
    </lineage>
</organism>
<protein>
    <submittedName>
        <fullName evidence="1">Quercetin 2,3-dioxygenase</fullName>
    </submittedName>
</protein>
<gene>
    <name evidence="1" type="ORF">ATEG_07478</name>
</gene>
<dbReference type="VEuPathDB" id="FungiDB:ATEG_07478"/>
<dbReference type="RefSeq" id="XP_001216099.1">
    <property type="nucleotide sequence ID" value="XM_001216099.1"/>
</dbReference>
<dbReference type="InterPro" id="IPR014710">
    <property type="entry name" value="RmlC-like_jellyroll"/>
</dbReference>
<reference evidence="2" key="1">
    <citation type="submission" date="2005-09" db="EMBL/GenBank/DDBJ databases">
        <title>Annotation of the Aspergillus terreus NIH2624 genome.</title>
        <authorList>
            <person name="Birren B.W."/>
            <person name="Lander E.S."/>
            <person name="Galagan J.E."/>
            <person name="Nusbaum C."/>
            <person name="Devon K."/>
            <person name="Henn M."/>
            <person name="Ma L.-J."/>
            <person name="Jaffe D.B."/>
            <person name="Butler J."/>
            <person name="Alvarez P."/>
            <person name="Gnerre S."/>
            <person name="Grabherr M."/>
            <person name="Kleber M."/>
            <person name="Mauceli E.W."/>
            <person name="Brockman W."/>
            <person name="Rounsley S."/>
            <person name="Young S.K."/>
            <person name="LaButti K."/>
            <person name="Pushparaj V."/>
            <person name="DeCaprio D."/>
            <person name="Crawford M."/>
            <person name="Koehrsen M."/>
            <person name="Engels R."/>
            <person name="Montgomery P."/>
            <person name="Pearson M."/>
            <person name="Howarth C."/>
            <person name="Larson L."/>
            <person name="Luoma S."/>
            <person name="White J."/>
            <person name="Alvarado L."/>
            <person name="Kodira C.D."/>
            <person name="Zeng Q."/>
            <person name="Oleary S."/>
            <person name="Yandava C."/>
            <person name="Denning D.W."/>
            <person name="Nierman W.C."/>
            <person name="Milne T."/>
            <person name="Madden K."/>
        </authorList>
    </citation>
    <scope>NUCLEOTIDE SEQUENCE [LARGE SCALE GENOMIC DNA]</scope>
    <source>
        <strain evidence="2">NIH 2624 / FGSC A1156</strain>
    </source>
</reference>